<dbReference type="SUPFAM" id="SSF52047">
    <property type="entry name" value="RNI-like"/>
    <property type="match status" value="1"/>
</dbReference>
<evidence type="ECO:0000313" key="3">
    <source>
        <dbReference type="Proteomes" id="UP000663828"/>
    </source>
</evidence>
<dbReference type="OrthoDB" id="10338527at2759"/>
<dbReference type="EMBL" id="CAJNOJ010000915">
    <property type="protein sequence ID" value="CAF1533358.1"/>
    <property type="molecule type" value="Genomic_DNA"/>
</dbReference>
<comment type="caution">
    <text evidence="2">The sequence shown here is derived from an EMBL/GenBank/DDBJ whole genome shotgun (WGS) entry which is preliminary data.</text>
</comment>
<dbReference type="AlphaFoldDB" id="A0A815VK56"/>
<dbReference type="EMBL" id="CAJNOR010002731">
    <property type="protein sequence ID" value="CAF1333050.1"/>
    <property type="molecule type" value="Genomic_DNA"/>
</dbReference>
<reference evidence="2" key="1">
    <citation type="submission" date="2021-02" db="EMBL/GenBank/DDBJ databases">
        <authorList>
            <person name="Nowell W R."/>
        </authorList>
    </citation>
    <scope>NUCLEOTIDE SEQUENCE</scope>
</reference>
<sequence>MMNMNDKKRSWNSTFDNSNDKYITNKKFQSNSSLEHLSNELIYEIFHYLDAHHIYQSFFELNTRFQNLSTHSTQLTVQINMISTSKLLFESYYNNFILPNKHQIQILYLLDPFVAESFSSTISQCFHLRQLKLCEIPVECLENLLHNLVSLNNLSSLSIHVGQGANKSNIYQSIFHLQALKLCKLHFEDNNPVWSLPMSSNSVESPIENLVIYDSFALDNISAILSYIPKLQRLSIKYGRTFGLELSLIFAVVFNDLKHISIMGSCFTQPDIDKFIKIHLFNIKVLHISSTCYGGIYQWDKFIQPYIPHFKLNSFTFEHPSECAHIMNLYRSMYDEYPSTSPAIRQWFFTHEVMSDEDLHEMLCSIQPYQRQSFLLLHRCCMNSKCHVDMNYRSIHHLIIPEMVESCKCIPYFPNVTKMTLSGDCVDSFYLSGARLSFILSFKQLTSLAICTVMDGFDIIFSILHYTPNVHSLTFTFTTTRSKGLSSFHKGQSYQYIVNHNQIKTIIFNAHYTKKLVQFFMDLCPRLQYLIYGMSEKSLEATFQYVLTETNQTAYNQFSLCIFDVNANWIDKLQTIIESQELKKNHLIKTVNNKFYFKWWY</sequence>
<organism evidence="2 4">
    <name type="scientific">Adineta ricciae</name>
    <name type="common">Rotifer</name>
    <dbReference type="NCBI Taxonomy" id="249248"/>
    <lineage>
        <taxon>Eukaryota</taxon>
        <taxon>Metazoa</taxon>
        <taxon>Spiralia</taxon>
        <taxon>Gnathifera</taxon>
        <taxon>Rotifera</taxon>
        <taxon>Eurotatoria</taxon>
        <taxon>Bdelloidea</taxon>
        <taxon>Adinetida</taxon>
        <taxon>Adinetidae</taxon>
        <taxon>Adineta</taxon>
    </lineage>
</organism>
<keyword evidence="3" id="KW-1185">Reference proteome</keyword>
<dbReference type="Proteomes" id="UP000663828">
    <property type="component" value="Unassembled WGS sequence"/>
</dbReference>
<proteinExistence type="predicted"/>
<protein>
    <recommendedName>
        <fullName evidence="5">F-box domain-containing protein</fullName>
    </recommendedName>
</protein>
<evidence type="ECO:0000313" key="1">
    <source>
        <dbReference type="EMBL" id="CAF1333050.1"/>
    </source>
</evidence>
<evidence type="ECO:0000313" key="2">
    <source>
        <dbReference type="EMBL" id="CAF1533358.1"/>
    </source>
</evidence>
<dbReference type="Proteomes" id="UP000663852">
    <property type="component" value="Unassembled WGS sequence"/>
</dbReference>
<evidence type="ECO:0000313" key="4">
    <source>
        <dbReference type="Proteomes" id="UP000663852"/>
    </source>
</evidence>
<evidence type="ECO:0008006" key="5">
    <source>
        <dbReference type="Google" id="ProtNLM"/>
    </source>
</evidence>
<gene>
    <name evidence="2" type="ORF">EDS130_LOCUS44752</name>
    <name evidence="1" type="ORF">XAT740_LOCUS30537</name>
</gene>
<accession>A0A815VK56</accession>
<name>A0A815VK56_ADIRI</name>